<dbReference type="Proteomes" id="UP001232725">
    <property type="component" value="Unassembled WGS sequence"/>
</dbReference>
<evidence type="ECO:0000313" key="3">
    <source>
        <dbReference type="Proteomes" id="UP001232725"/>
    </source>
</evidence>
<keyword evidence="1" id="KW-0812">Transmembrane</keyword>
<accession>A0ABT9ILW2</accession>
<gene>
    <name evidence="2" type="ORF">Q9R02_05415</name>
</gene>
<comment type="caution">
    <text evidence="2">The sequence shown here is derived from an EMBL/GenBank/DDBJ whole genome shotgun (WGS) entry which is preliminary data.</text>
</comment>
<feature type="transmembrane region" description="Helical" evidence="1">
    <location>
        <begin position="112"/>
        <end position="137"/>
    </location>
</feature>
<feature type="transmembrane region" description="Helical" evidence="1">
    <location>
        <begin position="78"/>
        <end position="100"/>
    </location>
</feature>
<feature type="transmembrane region" description="Helical" evidence="1">
    <location>
        <begin position="33"/>
        <end position="57"/>
    </location>
</feature>
<name>A0ABT9ILW2_9MICC</name>
<proteinExistence type="predicted"/>
<evidence type="ECO:0000313" key="2">
    <source>
        <dbReference type="EMBL" id="MDP5226591.1"/>
    </source>
</evidence>
<keyword evidence="3" id="KW-1185">Reference proteome</keyword>
<dbReference type="EMBL" id="JAVALS010000002">
    <property type="protein sequence ID" value="MDP5226591.1"/>
    <property type="molecule type" value="Genomic_DNA"/>
</dbReference>
<reference evidence="2 3" key="1">
    <citation type="submission" date="2023-08" db="EMBL/GenBank/DDBJ databases">
        <title>Arthrobacter horti sp. nov., isolated from forest soil.</title>
        <authorList>
            <person name="Park M."/>
        </authorList>
    </citation>
    <scope>NUCLEOTIDE SEQUENCE [LARGE SCALE GENOMIC DNA]</scope>
    <source>
        <strain evidence="2 3">YJM1</strain>
    </source>
</reference>
<keyword evidence="1" id="KW-0472">Membrane</keyword>
<evidence type="ECO:0000256" key="1">
    <source>
        <dbReference type="SAM" id="Phobius"/>
    </source>
</evidence>
<evidence type="ECO:0008006" key="4">
    <source>
        <dbReference type="Google" id="ProtNLM"/>
    </source>
</evidence>
<keyword evidence="1" id="KW-1133">Transmembrane helix</keyword>
<feature type="transmembrane region" description="Helical" evidence="1">
    <location>
        <begin position="212"/>
        <end position="231"/>
    </location>
</feature>
<sequence>MPTAAVVIVALAIAWLLLTVLDLQENDGAAPTTALFGIPAAVSALVIQFYLAAAAAIRPEKPMHSLEAMPGAQRVRRSFLWWVLGVLPAGILAGFGVAMLREPDYFFGDGPWMLLWIPVFVALAMLLGAVVWFFLVFPLALLVKAVGLTSRGEGSPDLFVWPIVLLLLGVIAVVGGLSTQFGGVGRAAYGPIIAAVLGVPGNYRVLWEPGLWIVRAILAVILLWFGGRALANRRRTSTRG</sequence>
<protein>
    <recommendedName>
        <fullName evidence="4">Integral membrane protein</fullName>
    </recommendedName>
</protein>
<feature type="transmembrane region" description="Helical" evidence="1">
    <location>
        <begin position="158"/>
        <end position="177"/>
    </location>
</feature>
<organism evidence="2 3">
    <name type="scientific">Arthrobacter horti</name>
    <dbReference type="NCBI Taxonomy" id="3068273"/>
    <lineage>
        <taxon>Bacteria</taxon>
        <taxon>Bacillati</taxon>
        <taxon>Actinomycetota</taxon>
        <taxon>Actinomycetes</taxon>
        <taxon>Micrococcales</taxon>
        <taxon>Micrococcaceae</taxon>
        <taxon>Arthrobacter</taxon>
    </lineage>
</organism>